<organism evidence="2 3">
    <name type="scientific">Bradyrhizobium retamae</name>
    <dbReference type="NCBI Taxonomy" id="1300035"/>
    <lineage>
        <taxon>Bacteria</taxon>
        <taxon>Pseudomonadati</taxon>
        <taxon>Pseudomonadota</taxon>
        <taxon>Alphaproteobacteria</taxon>
        <taxon>Hyphomicrobiales</taxon>
        <taxon>Nitrobacteraceae</taxon>
        <taxon>Bradyrhizobium</taxon>
    </lineage>
</organism>
<keyword evidence="1" id="KW-0812">Transmembrane</keyword>
<keyword evidence="1" id="KW-1133">Transmembrane helix</keyword>
<feature type="transmembrane region" description="Helical" evidence="1">
    <location>
        <begin position="60"/>
        <end position="81"/>
    </location>
</feature>
<evidence type="ECO:0000313" key="2">
    <source>
        <dbReference type="EMBL" id="KRR21723.1"/>
    </source>
</evidence>
<dbReference type="RefSeq" id="WP_057845622.1">
    <property type="nucleotide sequence ID" value="NZ_LLYA01000170.1"/>
</dbReference>
<gene>
    <name evidence="2" type="ORF">CQ13_06640</name>
</gene>
<reference evidence="2 3" key="1">
    <citation type="submission" date="2014-03" db="EMBL/GenBank/DDBJ databases">
        <title>Bradyrhizobium valentinum sp. nov., isolated from effective nodules of Lupinus mariae-josephae, a lupine endemic of basic-lime soils in Eastern Spain.</title>
        <authorList>
            <person name="Duran D."/>
            <person name="Rey L."/>
            <person name="Navarro A."/>
            <person name="Busquets A."/>
            <person name="Imperial J."/>
            <person name="Ruiz-Argueso T."/>
        </authorList>
    </citation>
    <scope>NUCLEOTIDE SEQUENCE [LARGE SCALE GENOMIC DNA]</scope>
    <source>
        <strain evidence="2 3">Ro19</strain>
    </source>
</reference>
<dbReference type="AlphaFoldDB" id="A0A0R3MNY3"/>
<sequence length="171" mass="18706">MIETVRGFFTGLVKGTFISDFLWDIAISDVVLTSIGMFALCAAVVGYIPFGSLIPVVGGYVRAARALFILSLTILVFLLGFRTADRRAEAAELRAKMEIKDNVIATQKIDLAFSAQAAEEAADERKAAAERAKADQDRIANYAKQLEARGGNAACLLTDDDFPRRLRDDRK</sequence>
<evidence type="ECO:0000313" key="3">
    <source>
        <dbReference type="Proteomes" id="UP000052023"/>
    </source>
</evidence>
<proteinExistence type="predicted"/>
<comment type="caution">
    <text evidence="2">The sequence shown here is derived from an EMBL/GenBank/DDBJ whole genome shotgun (WGS) entry which is preliminary data.</text>
</comment>
<name>A0A0R3MNY3_9BRAD</name>
<protein>
    <submittedName>
        <fullName evidence="2">Uncharacterized protein</fullName>
    </submittedName>
</protein>
<keyword evidence="1" id="KW-0472">Membrane</keyword>
<keyword evidence="3" id="KW-1185">Reference proteome</keyword>
<feature type="transmembrane region" description="Helical" evidence="1">
    <location>
        <begin position="21"/>
        <end position="48"/>
    </location>
</feature>
<dbReference type="Proteomes" id="UP000052023">
    <property type="component" value="Unassembled WGS sequence"/>
</dbReference>
<dbReference type="EMBL" id="LLYA01000170">
    <property type="protein sequence ID" value="KRR21723.1"/>
    <property type="molecule type" value="Genomic_DNA"/>
</dbReference>
<evidence type="ECO:0000256" key="1">
    <source>
        <dbReference type="SAM" id="Phobius"/>
    </source>
</evidence>
<accession>A0A0R3MNY3</accession>